<gene>
    <name evidence="2" type="ORF">SAMN05421756_11347</name>
</gene>
<feature type="transmembrane region" description="Helical" evidence="1">
    <location>
        <begin position="158"/>
        <end position="183"/>
    </location>
</feature>
<proteinExistence type="predicted"/>
<feature type="transmembrane region" description="Helical" evidence="1">
    <location>
        <begin position="54"/>
        <end position="76"/>
    </location>
</feature>
<dbReference type="OrthoDB" id="8017424at2"/>
<keyword evidence="1" id="KW-0812">Transmembrane</keyword>
<keyword evidence="1" id="KW-1133">Transmembrane helix</keyword>
<dbReference type="AlphaFoldDB" id="A0A1H9NBV0"/>
<dbReference type="EMBL" id="FOFA01000013">
    <property type="protein sequence ID" value="SER32843.1"/>
    <property type="molecule type" value="Genomic_DNA"/>
</dbReference>
<feature type="transmembrane region" description="Helical" evidence="1">
    <location>
        <begin position="21"/>
        <end position="42"/>
    </location>
</feature>
<protein>
    <submittedName>
        <fullName evidence="2">Energy-coupling factor transport system substrate-specific component</fullName>
    </submittedName>
</protein>
<dbReference type="RefSeq" id="WP_091186639.1">
    <property type="nucleotide sequence ID" value="NZ_FOFA01000013.1"/>
</dbReference>
<name>A0A1H9NBV0_9ACTN</name>
<accession>A0A1H9NBV0</accession>
<sequence>MTSSTQAPPRTTRPRGRWRTVDLITVVLLAVAFGIAFVGWGAVGNVLQPLFSALPPLAGLIYGFYWIPAVVAALIVRRPGAALLAEIVAASVEPLLGGQWGIATLGSGALQGLGVELGFALLAYRRWTLLPAAVGAAIAGVLEAAYEWRLYYPEWSFGYISLYAVTMAVSGAVLAGVLGWVVVRALARTGALAPFAAGRDRAAGRG</sequence>
<keyword evidence="1" id="KW-0472">Membrane</keyword>
<evidence type="ECO:0000256" key="1">
    <source>
        <dbReference type="SAM" id="Phobius"/>
    </source>
</evidence>
<dbReference type="STRING" id="1036181.SAMN05421756_11347"/>
<evidence type="ECO:0000313" key="2">
    <source>
        <dbReference type="EMBL" id="SER32843.1"/>
    </source>
</evidence>
<dbReference type="Proteomes" id="UP000198504">
    <property type="component" value="Unassembled WGS sequence"/>
</dbReference>
<dbReference type="PIRSF" id="PIRSF037394">
    <property type="entry name" value="ABC_thiamine-permease_YkoE_prd"/>
    <property type="match status" value="1"/>
</dbReference>
<organism evidence="2 3">
    <name type="scientific">Microlunatus flavus</name>
    <dbReference type="NCBI Taxonomy" id="1036181"/>
    <lineage>
        <taxon>Bacteria</taxon>
        <taxon>Bacillati</taxon>
        <taxon>Actinomycetota</taxon>
        <taxon>Actinomycetes</taxon>
        <taxon>Propionibacteriales</taxon>
        <taxon>Propionibacteriaceae</taxon>
        <taxon>Microlunatus</taxon>
    </lineage>
</organism>
<feature type="transmembrane region" description="Helical" evidence="1">
    <location>
        <begin position="127"/>
        <end position="146"/>
    </location>
</feature>
<dbReference type="Pfam" id="PF09819">
    <property type="entry name" value="ABC_cobalt"/>
    <property type="match status" value="1"/>
</dbReference>
<reference evidence="3" key="1">
    <citation type="submission" date="2016-10" db="EMBL/GenBank/DDBJ databases">
        <authorList>
            <person name="Varghese N."/>
            <person name="Submissions S."/>
        </authorList>
    </citation>
    <scope>NUCLEOTIDE SEQUENCE [LARGE SCALE GENOMIC DNA]</scope>
    <source>
        <strain evidence="3">CGMCC 4.6856</strain>
    </source>
</reference>
<evidence type="ECO:0000313" key="3">
    <source>
        <dbReference type="Proteomes" id="UP000198504"/>
    </source>
</evidence>
<dbReference type="InterPro" id="IPR017195">
    <property type="entry name" value="ABC_thiamin-permease_prd"/>
</dbReference>
<keyword evidence="3" id="KW-1185">Reference proteome</keyword>